<dbReference type="EMBL" id="QJVJ01000004">
    <property type="protein sequence ID" value="PYI55151.1"/>
    <property type="molecule type" value="Genomic_DNA"/>
</dbReference>
<dbReference type="AlphaFoldDB" id="A0A2V5K6X0"/>
<dbReference type="OrthoDB" id="9813465at2"/>
<name>A0A2V5K6X0_9BACL</name>
<dbReference type="RefSeq" id="WP_110840144.1">
    <property type="nucleotide sequence ID" value="NZ_QJVJ01000004.1"/>
</dbReference>
<dbReference type="PANTHER" id="PTHR35339:SF3">
    <property type="entry name" value="DUF2264 DOMAIN-CONTAINING PROTEIN"/>
    <property type="match status" value="1"/>
</dbReference>
<accession>A0A2V5K6X0</accession>
<proteinExistence type="predicted"/>
<protein>
    <recommendedName>
        <fullName evidence="1">DUF2264 domain-containing protein</fullName>
    </recommendedName>
</protein>
<dbReference type="PIRSF" id="PIRSF014753">
    <property type="entry name" value="UCP014753"/>
    <property type="match status" value="1"/>
</dbReference>
<keyword evidence="3" id="KW-1185">Reference proteome</keyword>
<dbReference type="InterPro" id="IPR049349">
    <property type="entry name" value="DUF2264_N"/>
</dbReference>
<dbReference type="InterPro" id="IPR016624">
    <property type="entry name" value="UCP014753"/>
</dbReference>
<dbReference type="Pfam" id="PF10022">
    <property type="entry name" value="DUF2264"/>
    <property type="match status" value="1"/>
</dbReference>
<organism evidence="2 3">
    <name type="scientific">Paenibacillus flagellatus</name>
    <dbReference type="NCBI Taxonomy" id="2211139"/>
    <lineage>
        <taxon>Bacteria</taxon>
        <taxon>Bacillati</taxon>
        <taxon>Bacillota</taxon>
        <taxon>Bacilli</taxon>
        <taxon>Bacillales</taxon>
        <taxon>Paenibacillaceae</taxon>
        <taxon>Paenibacillus</taxon>
    </lineage>
</organism>
<reference evidence="2 3" key="1">
    <citation type="submission" date="2018-05" db="EMBL/GenBank/DDBJ databases">
        <title>Paenibacillus flagellatus sp. nov., isolated from selenium mineral soil.</title>
        <authorList>
            <person name="Dai X."/>
        </authorList>
    </citation>
    <scope>NUCLEOTIDE SEQUENCE [LARGE SCALE GENOMIC DNA]</scope>
    <source>
        <strain evidence="2 3">DXL2</strain>
    </source>
</reference>
<gene>
    <name evidence="2" type="ORF">DLM86_11540</name>
</gene>
<comment type="caution">
    <text evidence="2">The sequence shown here is derived from an EMBL/GenBank/DDBJ whole genome shotgun (WGS) entry which is preliminary data.</text>
</comment>
<evidence type="ECO:0000313" key="3">
    <source>
        <dbReference type="Proteomes" id="UP000247476"/>
    </source>
</evidence>
<dbReference type="PANTHER" id="PTHR35339">
    <property type="entry name" value="LINALOOL DEHYDRATASE_ISOMERASE DOMAIN-CONTAINING PROTEIN"/>
    <property type="match status" value="1"/>
</dbReference>
<evidence type="ECO:0000259" key="1">
    <source>
        <dbReference type="Pfam" id="PF10022"/>
    </source>
</evidence>
<dbReference type="Proteomes" id="UP000247476">
    <property type="component" value="Unassembled WGS sequence"/>
</dbReference>
<feature type="domain" description="DUF2264" evidence="1">
    <location>
        <begin position="8"/>
        <end position="363"/>
    </location>
</feature>
<sequence>MADGLEHRRYWASVLIRIAGPVLEALSERRLKATMPVEGKTDDRPAYTHLEALGRTLAGMAPWLEGRGADEQEERLRLRFAGLAREAIDAGTDPASPDRLNFEEGFQPIVDAAFLAQAVLRAPTELWEKLEPRVRANLAAALKRTRTRKPFFNNWLLFAATIEAALRRMGDDWDPMRVDYALKQHEQWYVGDGTYGDGPQHHADYYNSFVIHPMLVDVTEQVRGEYADWDTARERIAARARRYAAIQERSISPEGTFPVVGRSIAYRFGAFQLLAQSALRGELPEEVEPAQVRCALTAVIRRVIEAPGTFDDGGWLRIGLCGHQPELGESYISTGSLYLCTAVFLPLGLPASDPFWSGEDRPWTAMKAWSGSFTPIDKAIG</sequence>
<evidence type="ECO:0000313" key="2">
    <source>
        <dbReference type="EMBL" id="PYI55151.1"/>
    </source>
</evidence>